<evidence type="ECO:0000313" key="2">
    <source>
        <dbReference type="EMBL" id="KIC73598.1"/>
    </source>
</evidence>
<dbReference type="InterPro" id="IPR039563">
    <property type="entry name" value="Peptidase_C39_single_dom"/>
</dbReference>
<dbReference type="CDD" id="cd02549">
    <property type="entry name" value="Peptidase_C39A"/>
    <property type="match status" value="1"/>
</dbReference>
<dbReference type="EMBL" id="JSAN01000026">
    <property type="protein sequence ID" value="KIC73598.1"/>
    <property type="molecule type" value="Genomic_DNA"/>
</dbReference>
<reference evidence="2 3" key="1">
    <citation type="journal article" date="2014" name="Mol. Biol. Evol.">
        <title>Massive expansion of Ubiquitination-related gene families within the Chlamydiae.</title>
        <authorList>
            <person name="Domman D."/>
            <person name="Collingro A."/>
            <person name="Lagkouvardos I."/>
            <person name="Gehre L."/>
            <person name="Weinmaier T."/>
            <person name="Rattei T."/>
            <person name="Subtil A."/>
            <person name="Horn M."/>
        </authorList>
    </citation>
    <scope>NUCLEOTIDE SEQUENCE [LARGE SCALE GENOMIC DNA]</scope>
    <source>
        <strain evidence="2 3">EI2</strain>
    </source>
</reference>
<gene>
    <name evidence="2" type="ORF">DB44_BC00260</name>
</gene>
<comment type="caution">
    <text evidence="2">The sequence shown here is derived from an EMBL/GenBank/DDBJ whole genome shotgun (WGS) entry which is preliminary data.</text>
</comment>
<dbReference type="AlphaFoldDB" id="A0A0C1HG28"/>
<feature type="domain" description="Peptidase C39-like" evidence="1">
    <location>
        <begin position="178"/>
        <end position="297"/>
    </location>
</feature>
<dbReference type="Gene3D" id="3.90.70.10">
    <property type="entry name" value="Cysteine proteinases"/>
    <property type="match status" value="1"/>
</dbReference>
<evidence type="ECO:0000259" key="1">
    <source>
        <dbReference type="Pfam" id="PF13529"/>
    </source>
</evidence>
<dbReference type="Proteomes" id="UP000031465">
    <property type="component" value="Unassembled WGS sequence"/>
</dbReference>
<accession>A0A0C1HG28</accession>
<dbReference type="InterPro" id="IPR039564">
    <property type="entry name" value="Peptidase_C39-like"/>
</dbReference>
<name>A0A0C1HG28_9BACT</name>
<protein>
    <recommendedName>
        <fullName evidence="1">Peptidase C39-like domain-containing protein</fullName>
    </recommendedName>
</protein>
<proteinExistence type="predicted"/>
<organism evidence="2 3">
    <name type="scientific">Candidatus Protochlamydia amoebophila</name>
    <dbReference type="NCBI Taxonomy" id="362787"/>
    <lineage>
        <taxon>Bacteria</taxon>
        <taxon>Pseudomonadati</taxon>
        <taxon>Chlamydiota</taxon>
        <taxon>Chlamydiia</taxon>
        <taxon>Parachlamydiales</taxon>
        <taxon>Parachlamydiaceae</taxon>
        <taxon>Candidatus Protochlamydia</taxon>
    </lineage>
</organism>
<sequence length="329" mass="37548">MMKNIFFWSILMILLTSSVYTNELMHRSLLVTEKKQDIFVWEEMLLNSFDELIVSWDAKRPVEGSYLIQVSLFIKEWSPWLDYAFWGAHDQYTFKKKLSKANLQVCQNIVEVLKGNKANGFRIRVIAKDNASLEQFRTLHISATDHTTHKVSATAFENIFINLEIAGLSQITLPDERHLRLCSPTSTTAVIRFLSNSLNLSPLEFADTVIDSAFDIYGSWILNTAQASHKLGNPWNCFVARFTNFNQIVDQLRKGYPVIVSVKGPLKGSALPYESGHLLVVKGYDSKKQEVFCMDPAFSANELTHVTYALDDFLVAWGRRKGIAYVFDQ</sequence>
<evidence type="ECO:0000313" key="3">
    <source>
        <dbReference type="Proteomes" id="UP000031465"/>
    </source>
</evidence>
<dbReference type="Pfam" id="PF13529">
    <property type="entry name" value="Peptidase_C39_2"/>
    <property type="match status" value="1"/>
</dbReference>
<dbReference type="PATRIC" id="fig|362787.3.peg.362"/>